<keyword evidence="2" id="KW-1185">Reference proteome</keyword>
<name>A0ABS9C1C5_9FLAO</name>
<comment type="caution">
    <text evidence="1">The sequence shown here is derived from an EMBL/GenBank/DDBJ whole genome shotgun (WGS) entry which is preliminary data.</text>
</comment>
<evidence type="ECO:0008006" key="3">
    <source>
        <dbReference type="Google" id="ProtNLM"/>
    </source>
</evidence>
<evidence type="ECO:0000313" key="1">
    <source>
        <dbReference type="EMBL" id="MCF2218361.1"/>
    </source>
</evidence>
<protein>
    <recommendedName>
        <fullName evidence="3">PKD domain-containing protein</fullName>
    </recommendedName>
</protein>
<dbReference type="Pfam" id="PF22352">
    <property type="entry name" value="K319L-like_PKD"/>
    <property type="match status" value="1"/>
</dbReference>
<evidence type="ECO:0000313" key="2">
    <source>
        <dbReference type="Proteomes" id="UP001430374"/>
    </source>
</evidence>
<dbReference type="EMBL" id="JACSGT010000001">
    <property type="protein sequence ID" value="MCF2218361.1"/>
    <property type="molecule type" value="Genomic_DNA"/>
</dbReference>
<reference evidence="1" key="1">
    <citation type="submission" date="2021-08" db="EMBL/GenBank/DDBJ databases">
        <title>Complete genome sequence of Chryseobacterium sp strain PS-8.</title>
        <authorList>
            <person name="Das S.K."/>
        </authorList>
    </citation>
    <scope>NUCLEOTIDE SEQUENCE</scope>
    <source>
        <strain evidence="1">PS-8</strain>
    </source>
</reference>
<dbReference type="InterPro" id="IPR013783">
    <property type="entry name" value="Ig-like_fold"/>
</dbReference>
<dbReference type="Proteomes" id="UP001430374">
    <property type="component" value="Unassembled WGS sequence"/>
</dbReference>
<organism evidence="1 2">
    <name type="scientific">Chryseobacterium indicum</name>
    <dbReference type="NCBI Taxonomy" id="2766954"/>
    <lineage>
        <taxon>Bacteria</taxon>
        <taxon>Pseudomonadati</taxon>
        <taxon>Bacteroidota</taxon>
        <taxon>Flavobacteriia</taxon>
        <taxon>Flavobacteriales</taxon>
        <taxon>Weeksellaceae</taxon>
        <taxon>Chryseobacterium group</taxon>
        <taxon>Chryseobacterium</taxon>
    </lineage>
</organism>
<dbReference type="Gene3D" id="2.60.40.10">
    <property type="entry name" value="Immunoglobulins"/>
    <property type="match status" value="2"/>
</dbReference>
<sequence length="1346" mass="151134">MNNQLNNIPEKYRNFIQLSDISTRYRKFSKGQYIEYTQFNEFLDFFEDQDRLSRVMLQGVGIVCGFKPELTYSNKKLNSIKLSQGVAVTTDGDLLTLNNTSKVSEELYVSDLKTISIDSKEYTHFKKYDNFKVNYPAFYDENGGQIELWELATAQEATSDFQQVANFTDLEDQYLMLYLESYEKEVKPCRGVDCDNHGIQQIRNLKVLVTNEQGVNYILQKDRIQPHPLFIEDILGSVKQERVILERLIKEKGIEAQFSFADLKSLYTEVLERNNYGELVFKKISEISKLFRLSVADHPSFKKVLERCLNLPSGFQYAYDVIKDLADTYSEIIRLLPKTFTKCLPDFASFPKHIMLGKLNSQTKLDSSRHQFYNSPVLDDEKAMQKVKTLISRFNLQVQNFKYPNRHVEVIESDIPIEAESAIKITPSQKSDLLGNRAIPFYYRITDEFLKVWDFNKIRTPSFRNNAGYNAGMFSQEAYVKKPLDFDMDRTPFYNIEGHQGMHYQDAFDEIKKIRDKQQLGFDIMLLSFKELLKNKDFSKAYFNEYIDKYSGLEHKHGVAKGGTFIMVYDHIGRDEVIVADFSLPYICCTPKVKINLTLPDTTICAKAEKIPFTVFPFNGIVTANVDSDLNGGVQLIDGLYFFDPASVSQELHNQPISFSVNGKSTDCTITVITEPQVRIVVEKVDLPESDSTSTVVKFKITGDHFMDYQYSWDFLDNGSQVIQNPDSEGFVTHTFNNLSPRKIPNIKVKVIGGGCEQNIVIEKWYNNVPSNISVNAGADQTFVQSNLGYGTPVLRKIKNIGSPPNYGAHANPNDKFLIELGIEDGAGTDINTCRLYYKKQSSSQWYSDGSSVYNGTQTEILFNNIVNQGEILDFKLGVYISGSTTEIFSNQLSLSYYEINNATEGEIRFPDEWITPNSVQSVLTPFIINLNGSVQLSGSTLNSVLWEVISGPSGAAFSFGNSTNAVTTFSTNTYGTYILRLSASNSSAQSSSDEVTIVINRQMNTSPVAVATWNDGTDGILTVEWDTYDPYSGTWYGFYQAQLSGSASSDSDGNIVGYYWQYNLNGSGWNDLETASPAFPNVPTPVKSIETNGNWKFRVKVKDDFGTISNWSNELILNITDTKTGIPSNLFALNILYGGLGYYNTQAQLNNSSANKIHKLVVKTISYTNTVGNIATDKFLLRIEGNGTLQYSTPAVGVERDITSVMNDNMLITIDLDYPIPAKNAIIKFIAYDTNNNIMDTKTIKMGNSGNAIAYVSNGNSMSFPIKVNSNKKVKVIVNGSVNMNPGWNVSLANGLNPASETHNLVSNEAKTFNLVLIPGNTYYLMSNSIQGPTGTSATVELIDS</sequence>
<proteinExistence type="predicted"/>
<accession>A0ABS9C1C5</accession>
<dbReference type="RefSeq" id="WP_235130124.1">
    <property type="nucleotide sequence ID" value="NZ_JACSGT010000001.1"/>
</dbReference>
<gene>
    <name evidence="1" type="ORF">H9Q08_03505</name>
</gene>